<dbReference type="EMBL" id="BQFW01000001">
    <property type="protein sequence ID" value="GJJ67961.1"/>
    <property type="molecule type" value="Genomic_DNA"/>
</dbReference>
<keyword evidence="4" id="KW-1185">Reference proteome</keyword>
<dbReference type="Proteomes" id="UP000827284">
    <property type="component" value="Unassembled WGS sequence"/>
</dbReference>
<reference evidence="3" key="1">
    <citation type="submission" date="2021-11" db="EMBL/GenBank/DDBJ databases">
        <authorList>
            <person name="Herlambang A."/>
            <person name="Guo Y."/>
            <person name="Takashima Y."/>
            <person name="Nishizawa T."/>
        </authorList>
    </citation>
    <scope>NUCLEOTIDE SEQUENCE</scope>
    <source>
        <strain evidence="3">E1425</strain>
    </source>
</reference>
<dbReference type="Gene3D" id="3.15.10.10">
    <property type="entry name" value="Bactericidal permeability-increasing protein, domain 1"/>
    <property type="match status" value="1"/>
</dbReference>
<organism evidence="3 4">
    <name type="scientific">Entomortierella parvispora</name>
    <dbReference type="NCBI Taxonomy" id="205924"/>
    <lineage>
        <taxon>Eukaryota</taxon>
        <taxon>Fungi</taxon>
        <taxon>Fungi incertae sedis</taxon>
        <taxon>Mucoromycota</taxon>
        <taxon>Mortierellomycotina</taxon>
        <taxon>Mortierellomycetes</taxon>
        <taxon>Mortierellales</taxon>
        <taxon>Mortierellaceae</taxon>
        <taxon>Entomortierella</taxon>
    </lineage>
</organism>
<comment type="caution">
    <text evidence="3">The sequence shown here is derived from an EMBL/GenBank/DDBJ whole genome shotgun (WGS) entry which is preliminary data.</text>
</comment>
<accession>A0A9P3LRA2</accession>
<dbReference type="Pfam" id="PF19343">
    <property type="entry name" value="HAM1_N"/>
    <property type="match status" value="1"/>
</dbReference>
<dbReference type="InterPro" id="IPR045967">
    <property type="entry name" value="HAM1-like_N"/>
</dbReference>
<dbReference type="Pfam" id="PF14613">
    <property type="entry name" value="HAM1_C"/>
    <property type="match status" value="1"/>
</dbReference>
<evidence type="ECO:0000313" key="3">
    <source>
        <dbReference type="EMBL" id="GJJ67961.1"/>
    </source>
</evidence>
<feature type="domain" description="HAM1-like C-terminal" evidence="1">
    <location>
        <begin position="651"/>
        <end position="712"/>
    </location>
</feature>
<evidence type="ECO:0000259" key="2">
    <source>
        <dbReference type="Pfam" id="PF19343"/>
    </source>
</evidence>
<dbReference type="InterPro" id="IPR027842">
    <property type="entry name" value="HAM1-like_C"/>
</dbReference>
<evidence type="ECO:0000313" key="4">
    <source>
        <dbReference type="Proteomes" id="UP000827284"/>
    </source>
</evidence>
<gene>
    <name evidence="3" type="ORF">EMPS_00307</name>
</gene>
<name>A0A9P3LRA2_9FUNG</name>
<dbReference type="AlphaFoldDB" id="A0A9P3LRA2"/>
<protein>
    <submittedName>
        <fullName evidence="3">Uncharacterized protein</fullName>
    </submittedName>
</protein>
<proteinExistence type="predicted"/>
<evidence type="ECO:0000259" key="1">
    <source>
        <dbReference type="Pfam" id="PF14613"/>
    </source>
</evidence>
<feature type="domain" description="HAM1-like N-terminal" evidence="2">
    <location>
        <begin position="27"/>
        <end position="632"/>
    </location>
</feature>
<reference evidence="3" key="2">
    <citation type="journal article" date="2022" name="Microbiol. Resour. Announc.">
        <title>Whole-Genome Sequence of Entomortierella parvispora E1425, a Mucoromycotan Fungus Associated with Burkholderiaceae-Related Endosymbiotic Bacteria.</title>
        <authorList>
            <person name="Herlambang A."/>
            <person name="Guo Y."/>
            <person name="Takashima Y."/>
            <person name="Narisawa K."/>
            <person name="Ohta H."/>
            <person name="Nishizawa T."/>
        </authorList>
    </citation>
    <scope>NUCLEOTIDE SEQUENCE</scope>
    <source>
        <strain evidence="3">E1425</strain>
    </source>
</reference>
<dbReference type="PANTHER" id="PTHR31138:SF1">
    <property type="entry name" value="PDZ DOMAIN-CONTAINING PROTEIN"/>
    <property type="match status" value="1"/>
</dbReference>
<dbReference type="PANTHER" id="PTHR31138">
    <property type="entry name" value="CHROMOSOME 19, WHOLE GENOME SHOTGUN SEQUENCE"/>
    <property type="match status" value="1"/>
</dbReference>
<dbReference type="OrthoDB" id="19394at2759"/>
<sequence>MSSNVSEGQTSYGSVPIADSGAKIPQHIKEVDRNQKFKIFECLQALMQGRLPTNEQLDQFLVMAQDSPAMEARAHMMSADGRSLYNDWKELLRTTRGIVYEKNEQELFQNFIYHCNQASDSVAAKNVQAPNLDVGVSPSQAKKEGKQILDNMVAVAKLVTTNADFRNILNELYQLAKEVFGEGADKIGQGALKAGEKLSAKAADISTSAAQVAQSGSSKLQDGDGIRQASDLAQNLVGHAREDPMGTAQSTRDDALRQANATMDTARMQAADMKKRLAMQAEEFRGQAHTQALEARENAISYANTKMPVEKRNAIIERLKAIVDQIQADPQYQHAIDSMMSLVGTWRQRAQRPADNIAVEANKVVQDPNVEAAIIEFKIILQRWAQGFGLDPMIALVHNMWIKTQLDPELNQYMDNVAGFMNKAVREPNYVTSLGINADAETLIDQGQTLLNVKYKPDTDALMQEGQVFFEKLNNDPCSKEVAANFQRFATHLCYDKKGNLTFKPHLFDDFRYVVMPALMESFQFIPIPHIEYSDLKVDLMFDNMILTSTDLLPRLFEVNMNNTVRMVPRGNATRSLDANKHDFNMFIQGIEANVRDVDYYVKTKEGFKFQDRGIADVLIHKKGMDVRVMGRKTPDDVEVPSMITIDDVKVKIHSLSIKMRKSKHPILYIFAQPFIKTVVKKAIAHALETQIRETLTSGDKAFATSVRDTRIKTGKNTFGAIVDTATSFVTNKVNPDEKTRAMNERKKNAGHYDRTSHAIFDQNGLCVLDPVKHIELKVGQPLHEDPNVMATMPNAPWVSSAFDMHGMKIQGQGNLPGMRRTQGSVAAM</sequence>